<dbReference type="AlphaFoldDB" id="A0A9P7DI07"/>
<dbReference type="OrthoDB" id="10261556at2759"/>
<evidence type="ECO:0000313" key="2">
    <source>
        <dbReference type="Proteomes" id="UP000719766"/>
    </source>
</evidence>
<organism evidence="1 2">
    <name type="scientific">Suillus plorans</name>
    <dbReference type="NCBI Taxonomy" id="116603"/>
    <lineage>
        <taxon>Eukaryota</taxon>
        <taxon>Fungi</taxon>
        <taxon>Dikarya</taxon>
        <taxon>Basidiomycota</taxon>
        <taxon>Agaricomycotina</taxon>
        <taxon>Agaricomycetes</taxon>
        <taxon>Agaricomycetidae</taxon>
        <taxon>Boletales</taxon>
        <taxon>Suillineae</taxon>
        <taxon>Suillaceae</taxon>
        <taxon>Suillus</taxon>
    </lineage>
</organism>
<dbReference type="Proteomes" id="UP000719766">
    <property type="component" value="Unassembled WGS sequence"/>
</dbReference>
<protein>
    <submittedName>
        <fullName evidence="1">Uncharacterized protein</fullName>
    </submittedName>
</protein>
<dbReference type="RefSeq" id="XP_041160067.1">
    <property type="nucleotide sequence ID" value="XM_041297924.1"/>
</dbReference>
<name>A0A9P7DI07_9AGAM</name>
<dbReference type="GeneID" id="64591688"/>
<reference evidence="1" key="1">
    <citation type="journal article" date="2020" name="New Phytol.">
        <title>Comparative genomics reveals dynamic genome evolution in host specialist ectomycorrhizal fungi.</title>
        <authorList>
            <person name="Lofgren L.A."/>
            <person name="Nguyen N.H."/>
            <person name="Vilgalys R."/>
            <person name="Ruytinx J."/>
            <person name="Liao H.L."/>
            <person name="Branco S."/>
            <person name="Kuo A."/>
            <person name="LaButti K."/>
            <person name="Lipzen A."/>
            <person name="Andreopoulos W."/>
            <person name="Pangilinan J."/>
            <person name="Riley R."/>
            <person name="Hundley H."/>
            <person name="Na H."/>
            <person name="Barry K."/>
            <person name="Grigoriev I.V."/>
            <person name="Stajich J.E."/>
            <person name="Kennedy P.G."/>
        </authorList>
    </citation>
    <scope>NUCLEOTIDE SEQUENCE</scope>
    <source>
        <strain evidence="1">S12</strain>
    </source>
</reference>
<dbReference type="Gene3D" id="3.40.50.300">
    <property type="entry name" value="P-loop containing nucleotide triphosphate hydrolases"/>
    <property type="match status" value="1"/>
</dbReference>
<proteinExistence type="predicted"/>
<accession>A0A9P7DI07</accession>
<sequence>MVTICCSSDRPNIKIGVKKIKYALNSYCDLAFLILMGWKDGNPPPPPKFLIFFDSIPDAINAIQYLHKRLPPDMQDKIKWFNTDMTGEYKDTELTNLISGDTWGYCTTDSFRMGMDILDIMLIIQW</sequence>
<comment type="caution">
    <text evidence="1">The sequence shown here is derived from an EMBL/GenBank/DDBJ whole genome shotgun (WGS) entry which is preliminary data.</text>
</comment>
<keyword evidence="2" id="KW-1185">Reference proteome</keyword>
<dbReference type="EMBL" id="JABBWE010000029">
    <property type="protein sequence ID" value="KAG1793669.1"/>
    <property type="molecule type" value="Genomic_DNA"/>
</dbReference>
<gene>
    <name evidence="1" type="ORF">HD556DRAFT_1237700</name>
</gene>
<evidence type="ECO:0000313" key="1">
    <source>
        <dbReference type="EMBL" id="KAG1793669.1"/>
    </source>
</evidence>
<dbReference type="InterPro" id="IPR027417">
    <property type="entry name" value="P-loop_NTPase"/>
</dbReference>